<protein>
    <submittedName>
        <fullName evidence="2">Uncharacterized protein</fullName>
    </submittedName>
</protein>
<accession>A0A6C0J3C8</accession>
<dbReference type="EMBL" id="MN740324">
    <property type="protein sequence ID" value="QHU00175.1"/>
    <property type="molecule type" value="Genomic_DNA"/>
</dbReference>
<dbReference type="AlphaFoldDB" id="A0A6C0J3C8"/>
<reference evidence="2" key="1">
    <citation type="journal article" date="2020" name="Nature">
        <title>Giant virus diversity and host interactions through global metagenomics.</title>
        <authorList>
            <person name="Schulz F."/>
            <person name="Roux S."/>
            <person name="Paez-Espino D."/>
            <person name="Jungbluth S."/>
            <person name="Walsh D.A."/>
            <person name="Denef V.J."/>
            <person name="McMahon K.D."/>
            <person name="Konstantinidis K.T."/>
            <person name="Eloe-Fadrosh E.A."/>
            <person name="Kyrpides N.C."/>
            <person name="Woyke T."/>
        </authorList>
    </citation>
    <scope>NUCLEOTIDE SEQUENCE</scope>
    <source>
        <strain evidence="2">GVMAG-M-3300025860-12</strain>
    </source>
</reference>
<organism evidence="2">
    <name type="scientific">viral metagenome</name>
    <dbReference type="NCBI Taxonomy" id="1070528"/>
    <lineage>
        <taxon>unclassified sequences</taxon>
        <taxon>metagenomes</taxon>
        <taxon>organismal metagenomes</taxon>
    </lineage>
</organism>
<sequence>MSSNIINEIFNNLFKFDTSLAFIVSLYLFYNYSKNIHKSLLFSFKFVLIFLVLLNLLKN</sequence>
<keyword evidence="1" id="KW-0812">Transmembrane</keyword>
<proteinExistence type="predicted"/>
<feature type="transmembrane region" description="Helical" evidence="1">
    <location>
        <begin position="36"/>
        <end position="57"/>
    </location>
</feature>
<evidence type="ECO:0000313" key="2">
    <source>
        <dbReference type="EMBL" id="QHU00175.1"/>
    </source>
</evidence>
<feature type="transmembrane region" description="Helical" evidence="1">
    <location>
        <begin position="12"/>
        <end position="30"/>
    </location>
</feature>
<evidence type="ECO:0000256" key="1">
    <source>
        <dbReference type="SAM" id="Phobius"/>
    </source>
</evidence>
<name>A0A6C0J3C8_9ZZZZ</name>
<keyword evidence="1" id="KW-1133">Transmembrane helix</keyword>
<keyword evidence="1" id="KW-0472">Membrane</keyword>